<dbReference type="InterPro" id="IPR036280">
    <property type="entry name" value="Multihaem_cyt_sf"/>
</dbReference>
<evidence type="ECO:0000313" key="2">
    <source>
        <dbReference type="EMBL" id="MBA5636309.1"/>
    </source>
</evidence>
<gene>
    <name evidence="2" type="ORF">H3H37_04505</name>
</gene>
<dbReference type="PROSITE" id="PS51257">
    <property type="entry name" value="PROKAR_LIPOPROTEIN"/>
    <property type="match status" value="1"/>
</dbReference>
<organism evidence="2 3">
    <name type="scientific">Rugamonas brunnea</name>
    <dbReference type="NCBI Taxonomy" id="2758569"/>
    <lineage>
        <taxon>Bacteria</taxon>
        <taxon>Pseudomonadati</taxon>
        <taxon>Pseudomonadota</taxon>
        <taxon>Betaproteobacteria</taxon>
        <taxon>Burkholderiales</taxon>
        <taxon>Oxalobacteraceae</taxon>
        <taxon>Telluria group</taxon>
        <taxon>Rugamonas</taxon>
    </lineage>
</organism>
<dbReference type="AlphaFoldDB" id="A0A7W2EPL5"/>
<accession>A0A7W2EPL5</accession>
<comment type="caution">
    <text evidence="2">The sequence shown here is derived from an EMBL/GenBank/DDBJ whole genome shotgun (WGS) entry which is preliminary data.</text>
</comment>
<proteinExistence type="predicted"/>
<feature type="chain" id="PRO_5031111597" description="Repeat protein (TIGR03806 family)" evidence="1">
    <location>
        <begin position="25"/>
        <end position="390"/>
    </location>
</feature>
<keyword evidence="3" id="KW-1185">Reference proteome</keyword>
<name>A0A7W2EPL5_9BURK</name>
<dbReference type="SUPFAM" id="SSF48695">
    <property type="entry name" value="Multiheme cytochromes"/>
    <property type="match status" value="1"/>
</dbReference>
<evidence type="ECO:0000256" key="1">
    <source>
        <dbReference type="SAM" id="SignalP"/>
    </source>
</evidence>
<sequence>MFAPPGRRPWRAAALALCALALTACTRGQPPVDFITDGNPPKLSDWHLMAADGGRLVLNNGVVPYDLNTPLFTDYAQKLRTIWMPKGSSATYQADTAFDFPVGTIISKTFFYPRQPGMGAGADAGKPDAVLATYDSSRNGGERLDLANVRLIETRLLVRRKTGWIALPYVWNAEQTDAVLARTGQQVALDVQHEDGSHRPLTYVVPNVNQCASCHVADLKTRQFQPIGPKARHLNRDYTHDGVTENQLAYLTRIGYLTGAPAPQAAPRNANWRDDKQTLDARARAYLDINCAHCHNDKGAANTTALHLNIGAPADLHLGLCKPPVAAGAGTGGRQYGIMPGKPDESIMLYRLASAETGVMMPELGRGSVHAEGVALIRAWIAAMPPGCGH</sequence>
<dbReference type="InterPro" id="IPR022269">
    <property type="entry name" value="SO_2930-like_C"/>
</dbReference>
<evidence type="ECO:0008006" key="4">
    <source>
        <dbReference type="Google" id="ProtNLM"/>
    </source>
</evidence>
<dbReference type="EMBL" id="JACEZT010000002">
    <property type="protein sequence ID" value="MBA5636309.1"/>
    <property type="molecule type" value="Genomic_DNA"/>
</dbReference>
<keyword evidence="1" id="KW-0732">Signal</keyword>
<dbReference type="Proteomes" id="UP000534388">
    <property type="component" value="Unassembled WGS sequence"/>
</dbReference>
<feature type="signal peptide" evidence="1">
    <location>
        <begin position="1"/>
        <end position="24"/>
    </location>
</feature>
<evidence type="ECO:0000313" key="3">
    <source>
        <dbReference type="Proteomes" id="UP000534388"/>
    </source>
</evidence>
<protein>
    <recommendedName>
        <fullName evidence="4">Repeat protein (TIGR03806 family)</fullName>
    </recommendedName>
</protein>
<dbReference type="NCBIfam" id="TIGR03806">
    <property type="entry name" value="chp_HNE_0200"/>
    <property type="match status" value="1"/>
</dbReference>
<reference evidence="2 3" key="1">
    <citation type="submission" date="2020-07" db="EMBL/GenBank/DDBJ databases">
        <title>Novel species isolated from subtropical streams in China.</title>
        <authorList>
            <person name="Lu H."/>
        </authorList>
    </citation>
    <scope>NUCLEOTIDE SEQUENCE [LARGE SCALE GENOMIC DNA]</scope>
    <source>
        <strain evidence="2 3">LX20W</strain>
    </source>
</reference>